<reference evidence="2" key="1">
    <citation type="journal article" date="2019" name="Plant Biotechnol. J.">
        <title>Genome sequencing of the Australian wild diploid species Gossypium australe highlights disease resistance and delayed gland morphogenesis.</title>
        <authorList>
            <person name="Cai Y."/>
            <person name="Cai X."/>
            <person name="Wang Q."/>
            <person name="Wang P."/>
            <person name="Zhang Y."/>
            <person name="Cai C."/>
            <person name="Xu Y."/>
            <person name="Wang K."/>
            <person name="Zhou Z."/>
            <person name="Wang C."/>
            <person name="Geng S."/>
            <person name="Li B."/>
            <person name="Dong Q."/>
            <person name="Hou Y."/>
            <person name="Wang H."/>
            <person name="Ai P."/>
            <person name="Liu Z."/>
            <person name="Yi F."/>
            <person name="Sun M."/>
            <person name="An G."/>
            <person name="Cheng J."/>
            <person name="Zhang Y."/>
            <person name="Shi Q."/>
            <person name="Xie Y."/>
            <person name="Shi X."/>
            <person name="Chang Y."/>
            <person name="Huang F."/>
            <person name="Chen Y."/>
            <person name="Hong S."/>
            <person name="Mi L."/>
            <person name="Sun Q."/>
            <person name="Zhang L."/>
            <person name="Zhou B."/>
            <person name="Peng R."/>
            <person name="Zhang X."/>
            <person name="Liu F."/>
        </authorList>
    </citation>
    <scope>NUCLEOTIDE SEQUENCE [LARGE SCALE GENOMIC DNA]</scope>
    <source>
        <strain evidence="2">cv. PA1801</strain>
    </source>
</reference>
<dbReference type="AlphaFoldDB" id="A0A5B6VK27"/>
<sequence length="304" mass="34655">MFEANWCLDQSFAGVVQQAWSGRNDNAVDKLAQAEGGVFRVHVNNGKNEQGWRNDCFISMIQDPIDKNLEEILEVQLGLNLEADKDEIFWEQRAKINWLKHGDRNTSFFHRSAISRHARNRITGFESAEGRWVSRPDVMLTKAVKFFGELYTASDLFGEHRLLDLVEERVTPAMNDELLKPFLEDEIWQAVKSMAPIKAPGIDGFPALFFQKYWDVIGSDISRYCLAVLEGEIEMGEINKTHIVLIPKVDRPKALSQFQPISLCNVIYKIIAKVMVNRMSHILGHCIDVAQGLSFLGDKFLTIL</sequence>
<dbReference type="EMBL" id="SMMG02000006">
    <property type="protein sequence ID" value="KAA3469397.1"/>
    <property type="molecule type" value="Genomic_DNA"/>
</dbReference>
<keyword evidence="1" id="KW-0548">Nucleotidyltransferase</keyword>
<organism evidence="1 2">
    <name type="scientific">Gossypium australe</name>
    <dbReference type="NCBI Taxonomy" id="47621"/>
    <lineage>
        <taxon>Eukaryota</taxon>
        <taxon>Viridiplantae</taxon>
        <taxon>Streptophyta</taxon>
        <taxon>Embryophyta</taxon>
        <taxon>Tracheophyta</taxon>
        <taxon>Spermatophyta</taxon>
        <taxon>Magnoliopsida</taxon>
        <taxon>eudicotyledons</taxon>
        <taxon>Gunneridae</taxon>
        <taxon>Pentapetalae</taxon>
        <taxon>rosids</taxon>
        <taxon>malvids</taxon>
        <taxon>Malvales</taxon>
        <taxon>Malvaceae</taxon>
        <taxon>Malvoideae</taxon>
        <taxon>Gossypium</taxon>
    </lineage>
</organism>
<dbReference type="PANTHER" id="PTHR46890">
    <property type="entry name" value="NON-LTR RETROLELEMENT REVERSE TRANSCRIPTASE-LIKE PROTEIN-RELATED"/>
    <property type="match status" value="1"/>
</dbReference>
<proteinExistence type="predicted"/>
<dbReference type="PANTHER" id="PTHR46890:SF49">
    <property type="entry name" value="RNA-DIRECTED DNA POLYMERASE"/>
    <property type="match status" value="1"/>
</dbReference>
<dbReference type="Proteomes" id="UP000325315">
    <property type="component" value="Unassembled WGS sequence"/>
</dbReference>
<name>A0A5B6VK27_9ROSI</name>
<accession>A0A5B6VK27</accession>
<protein>
    <submittedName>
        <fullName evidence="1">Reverse transcriptase</fullName>
    </submittedName>
</protein>
<evidence type="ECO:0000313" key="2">
    <source>
        <dbReference type="Proteomes" id="UP000325315"/>
    </source>
</evidence>
<dbReference type="OrthoDB" id="997823at2759"/>
<keyword evidence="1" id="KW-0695">RNA-directed DNA polymerase</keyword>
<evidence type="ECO:0000313" key="1">
    <source>
        <dbReference type="EMBL" id="KAA3469397.1"/>
    </source>
</evidence>
<dbReference type="GO" id="GO:0003964">
    <property type="term" value="F:RNA-directed DNA polymerase activity"/>
    <property type="evidence" value="ECO:0007669"/>
    <property type="project" value="UniProtKB-KW"/>
</dbReference>
<keyword evidence="1" id="KW-0808">Transferase</keyword>
<comment type="caution">
    <text evidence="1">The sequence shown here is derived from an EMBL/GenBank/DDBJ whole genome shotgun (WGS) entry which is preliminary data.</text>
</comment>
<keyword evidence="2" id="KW-1185">Reference proteome</keyword>
<gene>
    <name evidence="1" type="ORF">EPI10_015190</name>
</gene>
<dbReference type="InterPro" id="IPR052343">
    <property type="entry name" value="Retrotransposon-Effector_Assoc"/>
</dbReference>